<dbReference type="GO" id="GO:0016740">
    <property type="term" value="F:transferase activity"/>
    <property type="evidence" value="ECO:0007669"/>
    <property type="project" value="UniProtKB-KW"/>
</dbReference>
<sequence>MKNNNAKENISWNENIALNIAKKELINITKDHWEVIYAIRNFYFKFNLTPSMRVLIKILEKKTLKTITSCYLFTLFPYGPIQQGCKIAGVPTPSSCI</sequence>
<comment type="similarity">
    <text evidence="5">Belongs to the dsrC/tusE family.</text>
</comment>
<comment type="function">
    <text evidence="3">Part of a sulfur-relay system required for 2-thiolation of 5-methylaminomethyl-2-thiouridine (mnm(5)s(2)U) at tRNA wobble positions. Could accept sulfur from TusD.</text>
</comment>
<feature type="active site" description="Cysteine persulfide intermediate" evidence="6">
    <location>
        <position position="96"/>
    </location>
</feature>
<evidence type="ECO:0000256" key="4">
    <source>
        <dbReference type="ARBA" id="ARBA00025918"/>
    </source>
</evidence>
<evidence type="ECO:0000256" key="3">
    <source>
        <dbReference type="ARBA" id="ARBA00025277"/>
    </source>
</evidence>
<dbReference type="NCBIfam" id="TIGR03342">
    <property type="entry name" value="dsrC_tusE_dsvC"/>
    <property type="match status" value="1"/>
</dbReference>
<dbReference type="SUPFAM" id="SSF69721">
    <property type="entry name" value="DsrC, the gamma subunit of dissimilatory sulfite reductase"/>
    <property type="match status" value="1"/>
</dbReference>
<name>A0A4D6YBI4_BUCMH</name>
<dbReference type="GO" id="GO:0005737">
    <property type="term" value="C:cytoplasm"/>
    <property type="evidence" value="ECO:0007669"/>
    <property type="project" value="UniProtKB-SubCell"/>
</dbReference>
<evidence type="ECO:0000313" key="8">
    <source>
        <dbReference type="Proteomes" id="UP000298566"/>
    </source>
</evidence>
<dbReference type="EC" id="2.8.1.-" evidence="5"/>
<dbReference type="InterPro" id="IPR042072">
    <property type="entry name" value="DsrC-like_C"/>
</dbReference>
<dbReference type="Proteomes" id="UP000298566">
    <property type="component" value="Chromosome"/>
</dbReference>
<dbReference type="RefSeq" id="WP_158336637.1">
    <property type="nucleotide sequence ID" value="NZ_CP033004.1"/>
</dbReference>
<dbReference type="AlphaFoldDB" id="A0A4D6YBI4"/>
<dbReference type="PANTHER" id="PTHR37010:SF1">
    <property type="entry name" value="SULFURTRANSFERASE TUSE"/>
    <property type="match status" value="1"/>
</dbReference>
<dbReference type="InterPro" id="IPR007453">
    <property type="entry name" value="DsrC/TusE"/>
</dbReference>
<dbReference type="PANTHER" id="PTHR37010">
    <property type="entry name" value="SULFURTRANSFERASE TUSE"/>
    <property type="match status" value="1"/>
</dbReference>
<evidence type="ECO:0000256" key="2">
    <source>
        <dbReference type="ARBA" id="ARBA00022490"/>
    </source>
</evidence>
<evidence type="ECO:0000313" key="7">
    <source>
        <dbReference type="EMBL" id="QCI23428.1"/>
    </source>
</evidence>
<dbReference type="OrthoDB" id="9786347at2"/>
<evidence type="ECO:0000256" key="1">
    <source>
        <dbReference type="ARBA" id="ARBA00004496"/>
    </source>
</evidence>
<dbReference type="GO" id="GO:0002143">
    <property type="term" value="P:tRNA wobble position uridine thiolation"/>
    <property type="evidence" value="ECO:0007669"/>
    <property type="project" value="TreeGrafter"/>
</dbReference>
<dbReference type="EMBL" id="CP033004">
    <property type="protein sequence ID" value="QCI23428.1"/>
    <property type="molecule type" value="Genomic_DNA"/>
</dbReference>
<keyword evidence="5" id="KW-0808">Transferase</keyword>
<evidence type="ECO:0000256" key="6">
    <source>
        <dbReference type="PIRSR" id="PIRSR006223-50"/>
    </source>
</evidence>
<proteinExistence type="inferred from homology"/>
<dbReference type="PIRSF" id="PIRSF006223">
    <property type="entry name" value="DsrC_TusE"/>
    <property type="match status" value="1"/>
</dbReference>
<accession>A0A4D6YBI4</accession>
<reference evidence="7 8" key="1">
    <citation type="submission" date="2018-10" db="EMBL/GenBank/DDBJ databases">
        <title>Comparative functional genomics of the obligate endosymbiont Buchnera aphidicola.</title>
        <authorList>
            <person name="Chong R.A."/>
        </authorList>
    </citation>
    <scope>NUCLEOTIDE SEQUENCE [LARGE SCALE GENOMIC DNA]</scope>
    <source>
        <strain evidence="7 8">Mrh</strain>
    </source>
</reference>
<dbReference type="InterPro" id="IPR025526">
    <property type="entry name" value="DsrC-like_dom_sf"/>
</dbReference>
<evidence type="ECO:0000256" key="5">
    <source>
        <dbReference type="PIRNR" id="PIRNR006223"/>
    </source>
</evidence>
<comment type="subcellular location">
    <subcellularLocation>
        <location evidence="1">Cytoplasm</location>
    </subcellularLocation>
</comment>
<organism evidence="7 8">
    <name type="scientific">Buchnera aphidicola subsp. Melaphis rhois</name>
    <dbReference type="NCBI Taxonomy" id="118103"/>
    <lineage>
        <taxon>Bacteria</taxon>
        <taxon>Pseudomonadati</taxon>
        <taxon>Pseudomonadota</taxon>
        <taxon>Gammaproteobacteria</taxon>
        <taxon>Enterobacterales</taxon>
        <taxon>Erwiniaceae</taxon>
        <taxon>Buchnera</taxon>
    </lineage>
</organism>
<dbReference type="Gene3D" id="1.10.10.370">
    <property type="entry name" value="DsrC-like protein, C-terminal domain"/>
    <property type="match status" value="1"/>
</dbReference>
<keyword evidence="2" id="KW-0963">Cytoplasm</keyword>
<dbReference type="Pfam" id="PF04358">
    <property type="entry name" value="DsrC"/>
    <property type="match status" value="1"/>
</dbReference>
<protein>
    <recommendedName>
        <fullName evidence="5">Sulfurtransferase</fullName>
        <ecNumber evidence="5">2.8.1.-</ecNumber>
    </recommendedName>
</protein>
<dbReference type="GO" id="GO:0097163">
    <property type="term" value="F:sulfur carrier activity"/>
    <property type="evidence" value="ECO:0007669"/>
    <property type="project" value="TreeGrafter"/>
</dbReference>
<comment type="subunit">
    <text evidence="4">Interacts with the TusBCD complex. Interacts with MnmA.</text>
</comment>
<gene>
    <name evidence="7" type="primary">tusE</name>
    <name evidence="7" type="ORF">D9V73_02165</name>
</gene>